<feature type="region of interest" description="Disordered" evidence="8">
    <location>
        <begin position="1"/>
        <end position="108"/>
    </location>
</feature>
<keyword evidence="10" id="KW-1185">Reference proteome</keyword>
<proteinExistence type="inferred from homology"/>
<comment type="caution">
    <text evidence="9">The sequence shown here is derived from an EMBL/GenBank/DDBJ whole genome shotgun (WGS) entry which is preliminary data.</text>
</comment>
<comment type="subcellular location">
    <subcellularLocation>
        <location evidence="1">Nucleus</location>
    </subcellularLocation>
</comment>
<evidence type="ECO:0000256" key="6">
    <source>
        <dbReference type="ARBA" id="ARBA00023163"/>
    </source>
</evidence>
<evidence type="ECO:0000256" key="8">
    <source>
        <dbReference type="SAM" id="MobiDB-lite"/>
    </source>
</evidence>
<feature type="compositionally biased region" description="Polar residues" evidence="8">
    <location>
        <begin position="385"/>
        <end position="394"/>
    </location>
</feature>
<dbReference type="GO" id="GO:0000122">
    <property type="term" value="P:negative regulation of transcription by RNA polymerase II"/>
    <property type="evidence" value="ECO:0007669"/>
    <property type="project" value="InterPro"/>
</dbReference>
<evidence type="ECO:0000313" key="9">
    <source>
        <dbReference type="EMBL" id="KAJ1521118.1"/>
    </source>
</evidence>
<keyword evidence="4" id="KW-0805">Transcription regulation</keyword>
<dbReference type="GO" id="GO:0097322">
    <property type="term" value="F:7SK snRNA binding"/>
    <property type="evidence" value="ECO:0007669"/>
    <property type="project" value="TreeGrafter"/>
</dbReference>
<name>A0AAV7X8G4_9NEOP</name>
<feature type="region of interest" description="Disordered" evidence="8">
    <location>
        <begin position="295"/>
        <end position="364"/>
    </location>
</feature>
<dbReference type="Proteomes" id="UP001075354">
    <property type="component" value="Chromosome 13"/>
</dbReference>
<dbReference type="PANTHER" id="PTHR13469">
    <property type="entry name" value="HEXAMETHYLENE BISACETAMIDE INDUCIBLE 1"/>
    <property type="match status" value="1"/>
</dbReference>
<dbReference type="Pfam" id="PF15313">
    <property type="entry name" value="HEXIM"/>
    <property type="match status" value="1"/>
</dbReference>
<dbReference type="GO" id="GO:0005654">
    <property type="term" value="C:nucleoplasm"/>
    <property type="evidence" value="ECO:0007669"/>
    <property type="project" value="TreeGrafter"/>
</dbReference>
<evidence type="ECO:0000256" key="7">
    <source>
        <dbReference type="ARBA" id="ARBA00023242"/>
    </source>
</evidence>
<evidence type="ECO:0000256" key="4">
    <source>
        <dbReference type="ARBA" id="ARBA00023015"/>
    </source>
</evidence>
<evidence type="ECO:0000256" key="5">
    <source>
        <dbReference type="ARBA" id="ARBA00023054"/>
    </source>
</evidence>
<feature type="compositionally biased region" description="Basic residues" evidence="8">
    <location>
        <begin position="96"/>
        <end position="108"/>
    </location>
</feature>
<feature type="region of interest" description="Disordered" evidence="8">
    <location>
        <begin position="169"/>
        <end position="203"/>
    </location>
</feature>
<evidence type="ECO:0000313" key="10">
    <source>
        <dbReference type="Proteomes" id="UP001075354"/>
    </source>
</evidence>
<dbReference type="AlphaFoldDB" id="A0AAV7X8G4"/>
<feature type="region of interest" description="Disordered" evidence="8">
    <location>
        <begin position="246"/>
        <end position="267"/>
    </location>
</feature>
<dbReference type="PANTHER" id="PTHR13469:SF8">
    <property type="entry name" value="HEXIM P-TEFB COMPLEX SUBUNIT 1"/>
    <property type="match status" value="1"/>
</dbReference>
<reference evidence="9" key="1">
    <citation type="submission" date="2022-12" db="EMBL/GenBank/DDBJ databases">
        <title>Chromosome-level genome assembly of the bean flower thrips Megalurothrips usitatus.</title>
        <authorList>
            <person name="Ma L."/>
            <person name="Liu Q."/>
            <person name="Li H."/>
            <person name="Cai W."/>
        </authorList>
    </citation>
    <scope>NUCLEOTIDE SEQUENCE</scope>
    <source>
        <strain evidence="9">Cailab_2022a</strain>
    </source>
</reference>
<keyword evidence="6" id="KW-0804">Transcription</keyword>
<evidence type="ECO:0000256" key="3">
    <source>
        <dbReference type="ARBA" id="ARBA00022491"/>
    </source>
</evidence>
<dbReference type="EMBL" id="JAPTSV010000013">
    <property type="protein sequence ID" value="KAJ1521118.1"/>
    <property type="molecule type" value="Genomic_DNA"/>
</dbReference>
<dbReference type="Gene3D" id="6.10.250.2910">
    <property type="match status" value="1"/>
</dbReference>
<dbReference type="PRINTS" id="PR02094">
    <property type="entry name" value="HEXIMFAMILY"/>
</dbReference>
<feature type="compositionally biased region" description="Low complexity" evidence="8">
    <location>
        <begin position="295"/>
        <end position="346"/>
    </location>
</feature>
<sequence length="408" mass="44168">MEVDVGGRPQRSAGDGVSVKSPVANDPPGRHQERRAVLPPGGGERKRGGRGGGGGQDEVAAGADVSANTQDMDLDGSREQRDGDPDPDRERDKDKGRKRRKYRRSRPSKKVWLWRKELAEAAGAEAAAGASSPGALPALPTLLGRIRASASHPNTTQFIMEDHTDLQGLDLEAQRGSKTSRARDSSFSIDSDDDLSSSPEDEAYLSKEFSNTYEDVHVERLGTMTKLDLIQEYLQLEQRVDVLERRLNGGTGTDSESETAEGETPMEPAMAEKIRIFQEEIQKLVVENEQLLQENQRLQSSSSLARRSSSSLSSSIDSESDSSTSSGSSTTSSSGQSRASRTSKSSAQTRNEVALEDKVSDVEMASVDDCEKTHITALDQEMETELNSGEITPKSNEDNSVVSSVVAH</sequence>
<protein>
    <recommendedName>
        <fullName evidence="11">Protein HEXIM1</fullName>
    </recommendedName>
</protein>
<evidence type="ECO:0000256" key="2">
    <source>
        <dbReference type="ARBA" id="ARBA00008409"/>
    </source>
</evidence>
<organism evidence="9 10">
    <name type="scientific">Megalurothrips usitatus</name>
    <name type="common">bean blossom thrips</name>
    <dbReference type="NCBI Taxonomy" id="439358"/>
    <lineage>
        <taxon>Eukaryota</taxon>
        <taxon>Metazoa</taxon>
        <taxon>Ecdysozoa</taxon>
        <taxon>Arthropoda</taxon>
        <taxon>Hexapoda</taxon>
        <taxon>Insecta</taxon>
        <taxon>Pterygota</taxon>
        <taxon>Neoptera</taxon>
        <taxon>Paraneoptera</taxon>
        <taxon>Thysanoptera</taxon>
        <taxon>Terebrantia</taxon>
        <taxon>Thripoidea</taxon>
        <taxon>Thripidae</taxon>
        <taxon>Megalurothrips</taxon>
    </lineage>
</organism>
<gene>
    <name evidence="9" type="ORF">ONE63_002820</name>
</gene>
<comment type="similarity">
    <text evidence="2">Belongs to the HEXIM family.</text>
</comment>
<keyword evidence="7" id="KW-0539">Nucleus</keyword>
<feature type="compositionally biased region" description="Basic and acidic residues" evidence="8">
    <location>
        <begin position="75"/>
        <end position="95"/>
    </location>
</feature>
<dbReference type="InterPro" id="IPR024872">
    <property type="entry name" value="HEXIM"/>
</dbReference>
<dbReference type="GO" id="GO:0005737">
    <property type="term" value="C:cytoplasm"/>
    <property type="evidence" value="ECO:0007669"/>
    <property type="project" value="InterPro"/>
</dbReference>
<keyword evidence="3" id="KW-0678">Repressor</keyword>
<keyword evidence="5" id="KW-0175">Coiled coil</keyword>
<accession>A0AAV7X8G4</accession>
<evidence type="ECO:0000256" key="1">
    <source>
        <dbReference type="ARBA" id="ARBA00004123"/>
    </source>
</evidence>
<dbReference type="GO" id="GO:0004861">
    <property type="term" value="F:cyclin-dependent protein serine/threonine kinase inhibitor activity"/>
    <property type="evidence" value="ECO:0007669"/>
    <property type="project" value="InterPro"/>
</dbReference>
<evidence type="ECO:0008006" key="11">
    <source>
        <dbReference type="Google" id="ProtNLM"/>
    </source>
</evidence>
<feature type="compositionally biased region" description="Acidic residues" evidence="8">
    <location>
        <begin position="190"/>
        <end position="203"/>
    </location>
</feature>
<feature type="region of interest" description="Disordered" evidence="8">
    <location>
        <begin position="380"/>
        <end position="408"/>
    </location>
</feature>